<keyword evidence="3" id="KW-0812">Transmembrane</keyword>
<dbReference type="InterPro" id="IPR002035">
    <property type="entry name" value="VWF_A"/>
</dbReference>
<feature type="repeat" description="TPR" evidence="1">
    <location>
        <begin position="405"/>
        <end position="438"/>
    </location>
</feature>
<evidence type="ECO:0000313" key="5">
    <source>
        <dbReference type="EMBL" id="NMP32987.1"/>
    </source>
</evidence>
<dbReference type="PANTHER" id="PTHR22550:SF14">
    <property type="entry name" value="VWFA DOMAIN-CONTAINING PROTEIN"/>
    <property type="match status" value="1"/>
</dbReference>
<organism evidence="5 6">
    <name type="scientific">Thalassotalea algicola</name>
    <dbReference type="NCBI Taxonomy" id="2716224"/>
    <lineage>
        <taxon>Bacteria</taxon>
        <taxon>Pseudomonadati</taxon>
        <taxon>Pseudomonadota</taxon>
        <taxon>Gammaproteobacteria</taxon>
        <taxon>Alteromonadales</taxon>
        <taxon>Colwelliaceae</taxon>
        <taxon>Thalassotalea</taxon>
    </lineage>
</organism>
<evidence type="ECO:0000313" key="6">
    <source>
        <dbReference type="Proteomes" id="UP000568664"/>
    </source>
</evidence>
<keyword evidence="3" id="KW-1133">Transmembrane helix</keyword>
<dbReference type="SUPFAM" id="SSF48452">
    <property type="entry name" value="TPR-like"/>
    <property type="match status" value="1"/>
</dbReference>
<dbReference type="SUPFAM" id="SSF53300">
    <property type="entry name" value="vWA-like"/>
    <property type="match status" value="1"/>
</dbReference>
<dbReference type="EMBL" id="JABBXH010000005">
    <property type="protein sequence ID" value="NMP32987.1"/>
    <property type="molecule type" value="Genomic_DNA"/>
</dbReference>
<name>A0A7Y0Q8K1_9GAMM</name>
<proteinExistence type="predicted"/>
<comment type="caution">
    <text evidence="5">The sequence shown here is derived from an EMBL/GenBank/DDBJ whole genome shotgun (WGS) entry which is preliminary data.</text>
</comment>
<feature type="domain" description="VWFA" evidence="4">
    <location>
        <begin position="94"/>
        <end position="200"/>
    </location>
</feature>
<keyword evidence="1" id="KW-0802">TPR repeat</keyword>
<dbReference type="RefSeq" id="WP_169076305.1">
    <property type="nucleotide sequence ID" value="NZ_JABBXH010000005.1"/>
</dbReference>
<dbReference type="Gene3D" id="1.25.40.10">
    <property type="entry name" value="Tetratricopeptide repeat domain"/>
    <property type="match status" value="1"/>
</dbReference>
<evidence type="ECO:0000256" key="3">
    <source>
        <dbReference type="SAM" id="Phobius"/>
    </source>
</evidence>
<feature type="transmembrane region" description="Helical" evidence="3">
    <location>
        <begin position="58"/>
        <end position="79"/>
    </location>
</feature>
<keyword evidence="3" id="KW-0472">Membrane</keyword>
<dbReference type="InterPro" id="IPR050768">
    <property type="entry name" value="UPF0353/GerABKA_families"/>
</dbReference>
<dbReference type="AlphaFoldDB" id="A0A7Y0Q8K1"/>
<feature type="compositionally biased region" description="Low complexity" evidence="2">
    <location>
        <begin position="456"/>
        <end position="550"/>
    </location>
</feature>
<dbReference type="InterPro" id="IPR019734">
    <property type="entry name" value="TPR_rpt"/>
</dbReference>
<feature type="region of interest" description="Disordered" evidence="2">
    <location>
        <begin position="451"/>
        <end position="588"/>
    </location>
</feature>
<dbReference type="InterPro" id="IPR011990">
    <property type="entry name" value="TPR-like_helical_dom_sf"/>
</dbReference>
<accession>A0A7Y0Q8K1</accession>
<sequence length="620" mass="69711">MLSDFHFIRPFWLLGLIALPVIIYLIKRLQVSNSGWTKILPPHLAGQMIEQGSKQKGISLIPVSLLLILVITALAGPSWQKLPQPVYQIERGSVLVLDMSYSMYSTDVSPNRLTRTRYKAIDLLDSLNEGDTGLIAYAGDAFTISPLTEDINNIKLLLPSLSPELMPELGSNPLAALSLAHQMLTNAGHIEGDIYWLTDGIDPEDVADLNQWSNQHPHKLNILGIGTSQGAPIKLPNGKLLKDDLGAIVVPKLSEKLLYGVAVKSRGKYRSHTNDNADIETLVNNDFQQQQEKESENTSQGDQWQEFGPYLVLLVLPLLLTYFRRGALLSLVPLMLILVPTEQANAIDWQSLWQTKDQQGQQAFNQKSYAKAADTFENSMWQGSAHYKAENYQAAADVFAKQGTAEGFYNQGNALAKLQQLDKAIDAYEKALSLDGEHQDAKDNKTLLEQLKKQQEQQQQEQQQDSENQQQGDKQQQDQSQQGDNQNQGEGGEQQPQDQQSDDSGQQQDPSQSNEQQQNSDTQQQNEQQSQSEQQTDQQNDQQASESQAEQSEKQPEQQSTEQQQLTAAEQQANQEKAQKHQQLLKKVTDDPYLLLRNKMQLEYQKRRQEGTNSGVKKKW</sequence>
<protein>
    <submittedName>
        <fullName evidence="5">VWA domain-containing protein</fullName>
    </submittedName>
</protein>
<dbReference type="Pfam" id="PF13519">
    <property type="entry name" value="VWA_2"/>
    <property type="match status" value="1"/>
</dbReference>
<evidence type="ECO:0000259" key="4">
    <source>
        <dbReference type="Pfam" id="PF13519"/>
    </source>
</evidence>
<dbReference type="Gene3D" id="3.40.50.410">
    <property type="entry name" value="von Willebrand factor, type A domain"/>
    <property type="match status" value="1"/>
</dbReference>
<dbReference type="Pfam" id="PF00515">
    <property type="entry name" value="TPR_1"/>
    <property type="match status" value="1"/>
</dbReference>
<gene>
    <name evidence="5" type="ORF">HII17_15620</name>
</gene>
<feature type="compositionally biased region" description="Low complexity" evidence="2">
    <location>
        <begin position="557"/>
        <end position="576"/>
    </location>
</feature>
<keyword evidence="6" id="KW-1185">Reference proteome</keyword>
<dbReference type="PROSITE" id="PS50293">
    <property type="entry name" value="TPR_REGION"/>
    <property type="match status" value="1"/>
</dbReference>
<evidence type="ECO:0000256" key="2">
    <source>
        <dbReference type="SAM" id="MobiDB-lite"/>
    </source>
</evidence>
<dbReference type="PANTHER" id="PTHR22550">
    <property type="entry name" value="SPORE GERMINATION PROTEIN"/>
    <property type="match status" value="1"/>
</dbReference>
<dbReference type="Proteomes" id="UP000568664">
    <property type="component" value="Unassembled WGS sequence"/>
</dbReference>
<reference evidence="5 6" key="1">
    <citation type="submission" date="2020-04" db="EMBL/GenBank/DDBJ databases">
        <title>Thalassotalea sp. M1531, isolated from the surface of marine red alga.</title>
        <authorList>
            <person name="Pang L."/>
            <person name="Lu D.-C."/>
        </authorList>
    </citation>
    <scope>NUCLEOTIDE SEQUENCE [LARGE SCALE GENOMIC DNA]</scope>
    <source>
        <strain evidence="5 6">M1531</strain>
    </source>
</reference>
<dbReference type="SMART" id="SM00028">
    <property type="entry name" value="TPR"/>
    <property type="match status" value="1"/>
</dbReference>
<feature type="transmembrane region" description="Helical" evidence="3">
    <location>
        <begin position="6"/>
        <end position="26"/>
    </location>
</feature>
<dbReference type="InterPro" id="IPR036465">
    <property type="entry name" value="vWFA_dom_sf"/>
</dbReference>
<dbReference type="PROSITE" id="PS50005">
    <property type="entry name" value="TPR"/>
    <property type="match status" value="1"/>
</dbReference>
<evidence type="ECO:0000256" key="1">
    <source>
        <dbReference type="PROSITE-ProRule" id="PRU00339"/>
    </source>
</evidence>